<evidence type="ECO:0000256" key="1">
    <source>
        <dbReference type="ARBA" id="ARBA00009250"/>
    </source>
</evidence>
<comment type="similarity">
    <text evidence="1 3">Belongs to the VPS16 family.</text>
</comment>
<dbReference type="InterPro" id="IPR006926">
    <property type="entry name" value="Vps16_N"/>
</dbReference>
<organism evidence="6 7">
    <name type="scientific">Pseudolycoriella hygida</name>
    <dbReference type="NCBI Taxonomy" id="35572"/>
    <lineage>
        <taxon>Eukaryota</taxon>
        <taxon>Metazoa</taxon>
        <taxon>Ecdysozoa</taxon>
        <taxon>Arthropoda</taxon>
        <taxon>Hexapoda</taxon>
        <taxon>Insecta</taxon>
        <taxon>Pterygota</taxon>
        <taxon>Neoptera</taxon>
        <taxon>Endopterygota</taxon>
        <taxon>Diptera</taxon>
        <taxon>Nematocera</taxon>
        <taxon>Sciaroidea</taxon>
        <taxon>Sciaridae</taxon>
        <taxon>Pseudolycoriella</taxon>
    </lineage>
</organism>
<dbReference type="InterPro" id="IPR038132">
    <property type="entry name" value="Vps16_C_sf"/>
</dbReference>
<dbReference type="GO" id="GO:0030897">
    <property type="term" value="C:HOPS complex"/>
    <property type="evidence" value="ECO:0007669"/>
    <property type="project" value="UniProtKB-UniRule"/>
</dbReference>
<comment type="subcellular location">
    <subcellularLocation>
        <location evidence="3">Late endosome membrane</location>
        <topology evidence="3">Peripheral membrane protein</topology>
        <orientation evidence="3">Cytoplasmic side</orientation>
    </subcellularLocation>
    <subcellularLocation>
        <location evidence="3">Lysosome membrane</location>
        <topology evidence="3">Peripheral membrane protein</topology>
        <orientation evidence="3">Cytoplasmic side</orientation>
    </subcellularLocation>
    <text evidence="3">Cytoplasmic, peripheral membrane protein associated with late endosomes/lysosomes.</text>
</comment>
<sequence length="842" mass="96223">MPIQYNTGDWFTLHPGITYRKYEMYSMEWPVDTELENMMVCAAPYGGPMAVVRDPKKIAKIVGSVKPVVRIFTASGVLLGSITWNNGLLLAMGWSDHEELICVQDDGLVSIYDMFGNYQHTFSMGQEAKDTKVIDVRIFSSSAGTGVALMTTNFRIFLINSIKEPKNRQLPSMQKSIVDPTCWEVVSEERDTFCLVAREKELLKLRQGDSICSIQNVSFDKEYSSIVAMSVSYNHAYIALYTNNGILWMGTSDLKTKLCEFSTGRTERLLQMSWILDSENCRSADGIVITYPSLLIVISVAGDSNLYSYDPAIVLIPEMDGVRVLTNNCHEMIQKVPKCVNNIFAINSQEPSSWLFEAHKKFLEKSHQSDEYLCSIKDNLQLAVNECVEAASYEYDSTTQKSLIRAAYFGSAFIPSHNPDEYIRVCSFVRVLNAIRCWKIGIPLTIKQFHHLKPDVILDRLVFRKHYAVAIHIAKHLKLPESRILEHWAFHKVIHDKNDKEVEQKIASKFRNRGVKGISFCNIAKKAEEVGKRELAIMLLELEPKPSLQVPLLLKLGESKKALLRATESGDTDLVYTVLLQLKETSQMGDFQMIIRKIPLAQDLYKKYCATYSKSALQEIFMQEDDFLAQAEFSLREGIEFSNVVSSLPTMSNAYKRKHKNLEAELCDDARKLLKLQQTLNADDKYNIDSTPIYGLPLHDTIKRILNIGDIKLAEKIKNEYKVPDRRYWWIRIQVYAQHFQWDELEKFSKSKKSPIGYEPFVEVCLKQNNVGEAKKYLTKCSSRKKVEWLIRAGMVEEAAYAAFEQRDLQNLFVTQMHATKMNNNALISTINNLITQLSAKK</sequence>
<dbReference type="InterPro" id="IPR006925">
    <property type="entry name" value="Vps16_C"/>
</dbReference>
<protein>
    <recommendedName>
        <fullName evidence="2 3">Vacuolar protein sorting-associated protein 16 homolog</fullName>
    </recommendedName>
</protein>
<evidence type="ECO:0000256" key="2">
    <source>
        <dbReference type="ARBA" id="ARBA00017947"/>
    </source>
</evidence>
<keyword evidence="3" id="KW-0967">Endosome</keyword>
<evidence type="ECO:0000313" key="7">
    <source>
        <dbReference type="Proteomes" id="UP001151699"/>
    </source>
</evidence>
<dbReference type="GO" id="GO:0005765">
    <property type="term" value="C:lysosomal membrane"/>
    <property type="evidence" value="ECO:0007669"/>
    <property type="project" value="UniProtKB-SubCell"/>
</dbReference>
<dbReference type="PANTHER" id="PTHR12811:SF0">
    <property type="entry name" value="VACUOLAR PROTEIN SORTING-ASSOCIATED PROTEIN 16 HOMOLOG"/>
    <property type="match status" value="1"/>
</dbReference>
<gene>
    <name evidence="6" type="primary">Vps16</name>
    <name evidence="6" type="ORF">Bhyg_10997</name>
</gene>
<dbReference type="Proteomes" id="UP001151699">
    <property type="component" value="Chromosome X"/>
</dbReference>
<keyword evidence="3" id="KW-0653">Protein transport</keyword>
<evidence type="ECO:0000259" key="5">
    <source>
        <dbReference type="Pfam" id="PF04841"/>
    </source>
</evidence>
<feature type="domain" description="Vps16 N-terminal" evidence="5">
    <location>
        <begin position="6"/>
        <end position="424"/>
    </location>
</feature>
<accession>A0A9Q0RZS3</accession>
<evidence type="ECO:0000256" key="3">
    <source>
        <dbReference type="PIRNR" id="PIRNR007949"/>
    </source>
</evidence>
<dbReference type="GO" id="GO:0042144">
    <property type="term" value="P:vacuole fusion, non-autophagic"/>
    <property type="evidence" value="ECO:0007669"/>
    <property type="project" value="TreeGrafter"/>
</dbReference>
<dbReference type="OrthoDB" id="1792at2759"/>
<evidence type="ECO:0000313" key="6">
    <source>
        <dbReference type="EMBL" id="KAJ6638263.1"/>
    </source>
</evidence>
<dbReference type="InterPro" id="IPR016534">
    <property type="entry name" value="VPS16"/>
</dbReference>
<name>A0A9Q0RZS3_9DIPT</name>
<dbReference type="Gene3D" id="1.10.150.780">
    <property type="entry name" value="Vps16, C-terminal region"/>
    <property type="match status" value="1"/>
</dbReference>
<evidence type="ECO:0000259" key="4">
    <source>
        <dbReference type="Pfam" id="PF04840"/>
    </source>
</evidence>
<comment type="caution">
    <text evidence="6">The sequence shown here is derived from an EMBL/GenBank/DDBJ whole genome shotgun (WGS) entry which is preliminary data.</text>
</comment>
<dbReference type="PANTHER" id="PTHR12811">
    <property type="entry name" value="VACUOLAR PROTEIN SORTING VPS16"/>
    <property type="match status" value="1"/>
</dbReference>
<dbReference type="GO" id="GO:0006886">
    <property type="term" value="P:intracellular protein transport"/>
    <property type="evidence" value="ECO:0007669"/>
    <property type="project" value="InterPro"/>
</dbReference>
<dbReference type="GO" id="GO:0031902">
    <property type="term" value="C:late endosome membrane"/>
    <property type="evidence" value="ECO:0007669"/>
    <property type="project" value="UniProtKB-SubCell"/>
</dbReference>
<reference evidence="6" key="1">
    <citation type="submission" date="2022-07" db="EMBL/GenBank/DDBJ databases">
        <authorList>
            <person name="Trinca V."/>
            <person name="Uliana J.V.C."/>
            <person name="Torres T.T."/>
            <person name="Ward R.J."/>
            <person name="Monesi N."/>
        </authorList>
    </citation>
    <scope>NUCLEOTIDE SEQUENCE</scope>
    <source>
        <strain evidence="6">HSMRA1968</strain>
        <tissue evidence="6">Whole embryos</tissue>
    </source>
</reference>
<proteinExistence type="inferred from homology"/>
<dbReference type="AlphaFoldDB" id="A0A9Q0RZS3"/>
<dbReference type="GO" id="GO:0003779">
    <property type="term" value="F:actin binding"/>
    <property type="evidence" value="ECO:0007669"/>
    <property type="project" value="TreeGrafter"/>
</dbReference>
<feature type="domain" description="Vps16 C-terminal" evidence="4">
    <location>
        <begin position="518"/>
        <end position="836"/>
    </location>
</feature>
<comment type="function">
    <text evidence="3">Plays a role in vesicle-mediated protein trafficking to lysosomal compartments including the endocytic membrane transport and autophagic pathways. Believed to act as a core component of the putative HOPS and CORVET endosomal tethering complexes.</text>
</comment>
<keyword evidence="3" id="KW-0458">Lysosome</keyword>
<dbReference type="EMBL" id="WJQU01000003">
    <property type="protein sequence ID" value="KAJ6638263.1"/>
    <property type="molecule type" value="Genomic_DNA"/>
</dbReference>
<keyword evidence="7" id="KW-1185">Reference proteome</keyword>
<keyword evidence="3" id="KW-0813">Transport</keyword>
<dbReference type="Pfam" id="PF04841">
    <property type="entry name" value="Vps16_N"/>
    <property type="match status" value="1"/>
</dbReference>
<dbReference type="GO" id="GO:0016197">
    <property type="term" value="P:endosomal transport"/>
    <property type="evidence" value="ECO:0007669"/>
    <property type="project" value="TreeGrafter"/>
</dbReference>
<dbReference type="InterPro" id="IPR036322">
    <property type="entry name" value="WD40_repeat_dom_sf"/>
</dbReference>
<dbReference type="PIRSF" id="PIRSF007949">
    <property type="entry name" value="VPS16"/>
    <property type="match status" value="1"/>
</dbReference>
<keyword evidence="3" id="KW-0472">Membrane</keyword>
<dbReference type="SUPFAM" id="SSF50978">
    <property type="entry name" value="WD40 repeat-like"/>
    <property type="match status" value="1"/>
</dbReference>
<dbReference type="GO" id="GO:0033263">
    <property type="term" value="C:CORVET complex"/>
    <property type="evidence" value="ECO:0007669"/>
    <property type="project" value="UniProtKB-UniRule"/>
</dbReference>
<dbReference type="Pfam" id="PF04840">
    <property type="entry name" value="Vps16_C"/>
    <property type="match status" value="1"/>
</dbReference>